<gene>
    <name evidence="2" type="ORF">SPIL2461_LOCUS4972</name>
</gene>
<organism evidence="2 3">
    <name type="scientific">Symbiodinium pilosum</name>
    <name type="common">Dinoflagellate</name>
    <dbReference type="NCBI Taxonomy" id="2952"/>
    <lineage>
        <taxon>Eukaryota</taxon>
        <taxon>Sar</taxon>
        <taxon>Alveolata</taxon>
        <taxon>Dinophyceae</taxon>
        <taxon>Suessiales</taxon>
        <taxon>Symbiodiniaceae</taxon>
        <taxon>Symbiodinium</taxon>
    </lineage>
</organism>
<comment type="similarity">
    <text evidence="1">Belongs to the protein-tyrosine phosphatase family. Non-receptor class dual specificity subfamily.</text>
</comment>
<evidence type="ECO:0000313" key="3">
    <source>
        <dbReference type="Proteomes" id="UP000649617"/>
    </source>
</evidence>
<evidence type="ECO:0000313" key="2">
    <source>
        <dbReference type="EMBL" id="CAE7253241.1"/>
    </source>
</evidence>
<evidence type="ECO:0008006" key="4">
    <source>
        <dbReference type="Google" id="ProtNLM"/>
    </source>
</evidence>
<feature type="non-terminal residue" evidence="2">
    <location>
        <position position="123"/>
    </location>
</feature>
<name>A0A812LU78_SYMPI</name>
<proteinExistence type="inferred from homology"/>
<dbReference type="EMBL" id="CAJNIZ010006869">
    <property type="protein sequence ID" value="CAE7253241.1"/>
    <property type="molecule type" value="Genomic_DNA"/>
</dbReference>
<evidence type="ECO:0000256" key="1">
    <source>
        <dbReference type="ARBA" id="ARBA00008601"/>
    </source>
</evidence>
<sequence length="123" mass="13390">ELGVKQMDCELSQALASALVLEMTPLAQQQGDTAKTVVESYSCSRCRLVLFTTANIQHSTCGPLFLECLPWMRADGREGKIVCLCGAKLGRYTWGGQTCGCGCRQKPAFCIPRDKVEIQAADL</sequence>
<reference evidence="2" key="1">
    <citation type="submission" date="2021-02" db="EMBL/GenBank/DDBJ databases">
        <authorList>
            <person name="Dougan E. K."/>
            <person name="Rhodes N."/>
            <person name="Thang M."/>
            <person name="Chan C."/>
        </authorList>
    </citation>
    <scope>NUCLEOTIDE SEQUENCE</scope>
</reference>
<dbReference type="Proteomes" id="UP000649617">
    <property type="component" value="Unassembled WGS sequence"/>
</dbReference>
<dbReference type="OrthoDB" id="426848at2759"/>
<dbReference type="AlphaFoldDB" id="A0A812LU78"/>
<accession>A0A812LU78</accession>
<dbReference type="PANTHER" id="PTHR45848">
    <property type="entry name" value="DUAL SPECIFICITY PROTEIN PHOSPHATASE 12 FAMILY MEMBER"/>
    <property type="match status" value="1"/>
</dbReference>
<keyword evidence="3" id="KW-1185">Reference proteome</keyword>
<comment type="caution">
    <text evidence="2">The sequence shown here is derived from an EMBL/GenBank/DDBJ whole genome shotgun (WGS) entry which is preliminary data.</text>
</comment>
<protein>
    <recommendedName>
        <fullName evidence="4">Dual specificity protein phosphatase 12</fullName>
    </recommendedName>
</protein>